<dbReference type="EMBL" id="BMAW01072554">
    <property type="protein sequence ID" value="GFT83555.1"/>
    <property type="molecule type" value="Genomic_DNA"/>
</dbReference>
<gene>
    <name evidence="2" type="ORF">NPIL_466291</name>
    <name evidence="1" type="ORF">NPIL_577581</name>
</gene>
<evidence type="ECO:0000313" key="3">
    <source>
        <dbReference type="Proteomes" id="UP000887013"/>
    </source>
</evidence>
<protein>
    <submittedName>
        <fullName evidence="1">Uncharacterized protein</fullName>
    </submittedName>
</protein>
<evidence type="ECO:0000313" key="1">
    <source>
        <dbReference type="EMBL" id="GFT83555.1"/>
    </source>
</evidence>
<sequence>MHFPHRFIYTHTFVLIDLSTSCPFITSNVSFQQIIENSECFQLLFLTQLHFFPSLVVNLRVCGSSPPESEGRLSELASAQALRDLGSVNVTSCDKIDVARDE</sequence>
<dbReference type="Proteomes" id="UP000887013">
    <property type="component" value="Unassembled WGS sequence"/>
</dbReference>
<evidence type="ECO:0000313" key="2">
    <source>
        <dbReference type="EMBL" id="GFT88449.1"/>
    </source>
</evidence>
<accession>A0A8X6PQN6</accession>
<proteinExistence type="predicted"/>
<dbReference type="AlphaFoldDB" id="A0A8X6PQN6"/>
<dbReference type="EMBL" id="BMAW01073609">
    <property type="protein sequence ID" value="GFT88449.1"/>
    <property type="molecule type" value="Genomic_DNA"/>
</dbReference>
<organism evidence="1 3">
    <name type="scientific">Nephila pilipes</name>
    <name type="common">Giant wood spider</name>
    <name type="synonym">Nephila maculata</name>
    <dbReference type="NCBI Taxonomy" id="299642"/>
    <lineage>
        <taxon>Eukaryota</taxon>
        <taxon>Metazoa</taxon>
        <taxon>Ecdysozoa</taxon>
        <taxon>Arthropoda</taxon>
        <taxon>Chelicerata</taxon>
        <taxon>Arachnida</taxon>
        <taxon>Araneae</taxon>
        <taxon>Araneomorphae</taxon>
        <taxon>Entelegynae</taxon>
        <taxon>Araneoidea</taxon>
        <taxon>Nephilidae</taxon>
        <taxon>Nephila</taxon>
    </lineage>
</organism>
<keyword evidence="3" id="KW-1185">Reference proteome</keyword>
<name>A0A8X6PQN6_NEPPI</name>
<comment type="caution">
    <text evidence="1">The sequence shown here is derived from an EMBL/GenBank/DDBJ whole genome shotgun (WGS) entry which is preliminary data.</text>
</comment>
<reference evidence="1" key="1">
    <citation type="submission" date="2020-08" db="EMBL/GenBank/DDBJ databases">
        <title>Multicomponent nature underlies the extraordinary mechanical properties of spider dragline silk.</title>
        <authorList>
            <person name="Kono N."/>
            <person name="Nakamura H."/>
            <person name="Mori M."/>
            <person name="Yoshida Y."/>
            <person name="Ohtoshi R."/>
            <person name="Malay A.D."/>
            <person name="Moran D.A.P."/>
            <person name="Tomita M."/>
            <person name="Numata K."/>
            <person name="Arakawa K."/>
        </authorList>
    </citation>
    <scope>NUCLEOTIDE SEQUENCE</scope>
</reference>